<keyword evidence="3" id="KW-1003">Cell membrane</keyword>
<keyword evidence="5 7" id="KW-1133">Transmembrane helix</keyword>
<feature type="transmembrane region" description="Helical" evidence="7">
    <location>
        <begin position="16"/>
        <end position="41"/>
    </location>
</feature>
<evidence type="ECO:0000313" key="9">
    <source>
        <dbReference type="EMBL" id="SLM12026.1"/>
    </source>
</evidence>
<dbReference type="PANTHER" id="PTHR30450:SF1">
    <property type="entry name" value="D-METHIONINE TRANSPORT SYSTEM PERMEASE PROTEIN METI-RELATED"/>
    <property type="match status" value="1"/>
</dbReference>
<keyword evidence="6 7" id="KW-0472">Membrane</keyword>
<dbReference type="InterPro" id="IPR051322">
    <property type="entry name" value="AA_ABC_Transporter_Permease"/>
</dbReference>
<organism evidence="9">
    <name type="scientific">uncultured spirochete</name>
    <dbReference type="NCBI Taxonomy" id="156406"/>
    <lineage>
        <taxon>Bacteria</taxon>
        <taxon>Pseudomonadati</taxon>
        <taxon>Spirochaetota</taxon>
        <taxon>Spirochaetia</taxon>
        <taxon>Spirochaetales</taxon>
        <taxon>environmental samples</taxon>
    </lineage>
</organism>
<reference evidence="9" key="1">
    <citation type="submission" date="2017-02" db="EMBL/GenBank/DDBJ databases">
        <authorList>
            <person name="Regsiter A."/>
            <person name="William W."/>
        </authorList>
    </citation>
    <scope>NUCLEOTIDE SEQUENCE</scope>
    <source>
        <strain evidence="9">Bib</strain>
    </source>
</reference>
<keyword evidence="2 7" id="KW-0813">Transport</keyword>
<dbReference type="PROSITE" id="PS50928">
    <property type="entry name" value="ABC_TM1"/>
    <property type="match status" value="1"/>
</dbReference>
<protein>
    <submittedName>
        <fullName evidence="9">DL-methionine transporter subunit membrane component protein of ABC superfamily</fullName>
    </submittedName>
</protein>
<evidence type="ECO:0000256" key="6">
    <source>
        <dbReference type="ARBA" id="ARBA00023136"/>
    </source>
</evidence>
<feature type="transmembrane region" description="Helical" evidence="7">
    <location>
        <begin position="85"/>
        <end position="108"/>
    </location>
</feature>
<dbReference type="Gene3D" id="1.10.3720.10">
    <property type="entry name" value="MetI-like"/>
    <property type="match status" value="1"/>
</dbReference>
<evidence type="ECO:0000256" key="3">
    <source>
        <dbReference type="ARBA" id="ARBA00022475"/>
    </source>
</evidence>
<keyword evidence="4 7" id="KW-0812">Transmembrane</keyword>
<evidence type="ECO:0000256" key="7">
    <source>
        <dbReference type="RuleBase" id="RU363032"/>
    </source>
</evidence>
<gene>
    <name evidence="9" type="primary">metI</name>
    <name evidence="9" type="ORF">SPIROBIBN47_210183</name>
</gene>
<dbReference type="EMBL" id="FWDM01000014">
    <property type="protein sequence ID" value="SLM12026.1"/>
    <property type="molecule type" value="Genomic_DNA"/>
</dbReference>
<name>A0A3P3XHT0_9SPIR</name>
<dbReference type="Pfam" id="PF00528">
    <property type="entry name" value="BPD_transp_1"/>
    <property type="match status" value="1"/>
</dbReference>
<evidence type="ECO:0000259" key="8">
    <source>
        <dbReference type="PROSITE" id="PS50928"/>
    </source>
</evidence>
<dbReference type="SUPFAM" id="SSF161098">
    <property type="entry name" value="MetI-like"/>
    <property type="match status" value="1"/>
</dbReference>
<proteinExistence type="inferred from homology"/>
<dbReference type="CDD" id="cd06261">
    <property type="entry name" value="TM_PBP2"/>
    <property type="match status" value="1"/>
</dbReference>
<dbReference type="AlphaFoldDB" id="A0A3P3XHT0"/>
<feature type="transmembrane region" description="Helical" evidence="7">
    <location>
        <begin position="145"/>
        <end position="171"/>
    </location>
</feature>
<feature type="transmembrane region" description="Helical" evidence="7">
    <location>
        <begin position="191"/>
        <end position="214"/>
    </location>
</feature>
<feature type="domain" description="ABC transmembrane type-1" evidence="8">
    <location>
        <begin position="12"/>
        <end position="209"/>
    </location>
</feature>
<evidence type="ECO:0000256" key="2">
    <source>
        <dbReference type="ARBA" id="ARBA00022448"/>
    </source>
</evidence>
<feature type="transmembrane region" description="Helical" evidence="7">
    <location>
        <begin position="62"/>
        <end position="79"/>
    </location>
</feature>
<evidence type="ECO:0000256" key="5">
    <source>
        <dbReference type="ARBA" id="ARBA00022989"/>
    </source>
</evidence>
<evidence type="ECO:0000256" key="4">
    <source>
        <dbReference type="ARBA" id="ARBA00022692"/>
    </source>
</evidence>
<sequence>MNEALSLLAKPLGETLLMIAASTLIAGILGGLVGIFLFALSNDRFAGKHRGARFAKRLADRAINMLRSFPYIILMVLVLPLSRLIVGTSLGTLAAIVPLSVAAIPFLARIVESALSEVDSGVIDAAISCAASKTRILFAILIPEALPSLVSGLTLTMISLLGYSAMAGVIGGGGLGDLAIRYGYQRFRGDVMAVAVVTIIILVELIQFSGTAIARSIRAKR</sequence>
<dbReference type="InterPro" id="IPR000515">
    <property type="entry name" value="MetI-like"/>
</dbReference>
<comment type="similarity">
    <text evidence="7">Belongs to the binding-protein-dependent transport system permease family.</text>
</comment>
<dbReference type="PANTHER" id="PTHR30450">
    <property type="entry name" value="ABC TRANSPORTER PERMEASE"/>
    <property type="match status" value="1"/>
</dbReference>
<dbReference type="GO" id="GO:0005886">
    <property type="term" value="C:plasma membrane"/>
    <property type="evidence" value="ECO:0007669"/>
    <property type="project" value="UniProtKB-SubCell"/>
</dbReference>
<accession>A0A3P3XHT0</accession>
<evidence type="ECO:0000256" key="1">
    <source>
        <dbReference type="ARBA" id="ARBA00004651"/>
    </source>
</evidence>
<comment type="subcellular location">
    <subcellularLocation>
        <location evidence="1 7">Cell membrane</location>
        <topology evidence="1 7">Multi-pass membrane protein</topology>
    </subcellularLocation>
</comment>
<dbReference type="InterPro" id="IPR035906">
    <property type="entry name" value="MetI-like_sf"/>
</dbReference>
<dbReference type="GO" id="GO:0048473">
    <property type="term" value="P:D-methionine transmembrane transport"/>
    <property type="evidence" value="ECO:0007669"/>
    <property type="project" value="TreeGrafter"/>
</dbReference>